<comment type="caution">
    <text evidence="2">The sequence shown here is derived from an EMBL/GenBank/DDBJ whole genome shotgun (WGS) entry which is preliminary data.</text>
</comment>
<keyword evidence="3" id="KW-1185">Reference proteome</keyword>
<dbReference type="AlphaFoldDB" id="A0A3S5AYA3"/>
<protein>
    <submittedName>
        <fullName evidence="2">Uncharacterized protein</fullName>
    </submittedName>
</protein>
<evidence type="ECO:0000313" key="2">
    <source>
        <dbReference type="EMBL" id="VEL35265.1"/>
    </source>
</evidence>
<dbReference type="Proteomes" id="UP000784294">
    <property type="component" value="Unassembled WGS sequence"/>
</dbReference>
<gene>
    <name evidence="2" type="ORF">PXEA_LOCUS28705</name>
</gene>
<keyword evidence="1" id="KW-0812">Transmembrane</keyword>
<organism evidence="2 3">
    <name type="scientific">Protopolystoma xenopodis</name>
    <dbReference type="NCBI Taxonomy" id="117903"/>
    <lineage>
        <taxon>Eukaryota</taxon>
        <taxon>Metazoa</taxon>
        <taxon>Spiralia</taxon>
        <taxon>Lophotrochozoa</taxon>
        <taxon>Platyhelminthes</taxon>
        <taxon>Monogenea</taxon>
        <taxon>Polyopisthocotylea</taxon>
        <taxon>Polystomatidea</taxon>
        <taxon>Polystomatidae</taxon>
        <taxon>Protopolystoma</taxon>
    </lineage>
</organism>
<feature type="transmembrane region" description="Helical" evidence="1">
    <location>
        <begin position="47"/>
        <end position="64"/>
    </location>
</feature>
<keyword evidence="1" id="KW-1133">Transmembrane helix</keyword>
<evidence type="ECO:0000256" key="1">
    <source>
        <dbReference type="SAM" id="Phobius"/>
    </source>
</evidence>
<dbReference type="EMBL" id="CAAALY010249429">
    <property type="protein sequence ID" value="VEL35265.1"/>
    <property type="molecule type" value="Genomic_DNA"/>
</dbReference>
<name>A0A3S5AYA3_9PLAT</name>
<keyword evidence="1" id="KW-0472">Membrane</keyword>
<accession>A0A3S5AYA3</accession>
<evidence type="ECO:0000313" key="3">
    <source>
        <dbReference type="Proteomes" id="UP000784294"/>
    </source>
</evidence>
<sequence>MCYVVLATRVRSWCGSAQLSFGHVGRREHDDDAVLCHIHFSRRWKAFIFHSGLVFGLWTAVIASPRPPRPPPQGHNRI</sequence>
<reference evidence="2" key="1">
    <citation type="submission" date="2018-11" db="EMBL/GenBank/DDBJ databases">
        <authorList>
            <consortium name="Pathogen Informatics"/>
        </authorList>
    </citation>
    <scope>NUCLEOTIDE SEQUENCE</scope>
</reference>
<proteinExistence type="predicted"/>